<sequence>MCETSLIALPMSIKFTHTVNFSSFGTQRRPATVTIVPAIIATELTKTNQINAEMMLIFSFGLFLYNIPS</sequence>
<evidence type="ECO:0000313" key="1">
    <source>
        <dbReference type="EMBL" id="VDP46607.1"/>
    </source>
</evidence>
<keyword evidence="2" id="KW-1185">Reference proteome</keyword>
<dbReference type="EMBL" id="UZAL01029201">
    <property type="protein sequence ID" value="VDP46607.1"/>
    <property type="molecule type" value="Genomic_DNA"/>
</dbReference>
<dbReference type="AlphaFoldDB" id="A0A183P379"/>
<organism evidence="1 2">
    <name type="scientific">Schistosoma mattheei</name>
    <dbReference type="NCBI Taxonomy" id="31246"/>
    <lineage>
        <taxon>Eukaryota</taxon>
        <taxon>Metazoa</taxon>
        <taxon>Spiralia</taxon>
        <taxon>Lophotrochozoa</taxon>
        <taxon>Platyhelminthes</taxon>
        <taxon>Trematoda</taxon>
        <taxon>Digenea</taxon>
        <taxon>Strigeidida</taxon>
        <taxon>Schistosomatoidea</taxon>
        <taxon>Schistosomatidae</taxon>
        <taxon>Schistosoma</taxon>
    </lineage>
</organism>
<reference evidence="1 2" key="1">
    <citation type="submission" date="2018-11" db="EMBL/GenBank/DDBJ databases">
        <authorList>
            <consortium name="Pathogen Informatics"/>
        </authorList>
    </citation>
    <scope>NUCLEOTIDE SEQUENCE [LARGE SCALE GENOMIC DNA]</scope>
    <source>
        <strain>Denwood</strain>
        <strain evidence="2">Zambia</strain>
    </source>
</reference>
<protein>
    <submittedName>
        <fullName evidence="1">Uncharacterized protein</fullName>
    </submittedName>
</protein>
<proteinExistence type="predicted"/>
<name>A0A183P379_9TREM</name>
<accession>A0A183P379</accession>
<dbReference type="Proteomes" id="UP000269396">
    <property type="component" value="Unassembled WGS sequence"/>
</dbReference>
<evidence type="ECO:0000313" key="2">
    <source>
        <dbReference type="Proteomes" id="UP000269396"/>
    </source>
</evidence>
<gene>
    <name evidence="1" type="ORF">SMTD_LOCUS8815</name>
</gene>